<dbReference type="InterPro" id="IPR012394">
    <property type="entry name" value="Aldehyde_DH_NAD(P)"/>
</dbReference>
<dbReference type="PROSITE" id="PS00687">
    <property type="entry name" value="ALDEHYDE_DEHYDR_GLU"/>
    <property type="match status" value="1"/>
</dbReference>
<dbReference type="InterPro" id="IPR015590">
    <property type="entry name" value="Aldehyde_DH_dom"/>
</dbReference>
<evidence type="ECO:0000256" key="5">
    <source>
        <dbReference type="PROSITE-ProRule" id="PRU10007"/>
    </source>
</evidence>
<dbReference type="GO" id="GO:0006081">
    <property type="term" value="P:aldehyde metabolic process"/>
    <property type="evidence" value="ECO:0007669"/>
    <property type="project" value="InterPro"/>
</dbReference>
<dbReference type="InterPro" id="IPR016161">
    <property type="entry name" value="Ald_DH/histidinol_DH"/>
</dbReference>
<dbReference type="InterPro" id="IPR029510">
    <property type="entry name" value="Ald_DH_CS_GLU"/>
</dbReference>
<dbReference type="EMBL" id="JAAMPA010000001">
    <property type="protein sequence ID" value="NIH68165.1"/>
    <property type="molecule type" value="Genomic_DNA"/>
</dbReference>
<comment type="similarity">
    <text evidence="1 3 6">Belongs to the aldehyde dehydrogenase family.</text>
</comment>
<evidence type="ECO:0000256" key="6">
    <source>
        <dbReference type="RuleBase" id="RU003345"/>
    </source>
</evidence>
<reference evidence="10 11" key="3">
    <citation type="submission" date="2020-02" db="EMBL/GenBank/DDBJ databases">
        <title>Sequencing the genomes of 1000 actinobacteria strains.</title>
        <authorList>
            <person name="Klenk H.-P."/>
        </authorList>
    </citation>
    <scope>NUCLEOTIDE SEQUENCE [LARGE SCALE GENOMIC DNA]</scope>
    <source>
        <strain evidence="10 11">DSM 45201</strain>
    </source>
</reference>
<dbReference type="PIRSF" id="PIRSF036492">
    <property type="entry name" value="ALDH"/>
    <property type="match status" value="1"/>
</dbReference>
<evidence type="ECO:0000256" key="3">
    <source>
        <dbReference type="PIRNR" id="PIRNR036492"/>
    </source>
</evidence>
<feature type="active site" evidence="4">
    <location>
        <position position="291"/>
    </location>
</feature>
<evidence type="ECO:0000256" key="1">
    <source>
        <dbReference type="ARBA" id="ARBA00009986"/>
    </source>
</evidence>
<keyword evidence="2 3" id="KW-0560">Oxidoreductase</keyword>
<proteinExistence type="inferred from homology"/>
<evidence type="ECO:0000313" key="11">
    <source>
        <dbReference type="Proteomes" id="UP000552836"/>
    </source>
</evidence>
<dbReference type="InterPro" id="IPR016162">
    <property type="entry name" value="Ald_DH_N"/>
</dbReference>
<dbReference type="GO" id="GO:0016620">
    <property type="term" value="F:oxidoreductase activity, acting on the aldehyde or oxo group of donors, NAD or NADP as acceptor"/>
    <property type="evidence" value="ECO:0007669"/>
    <property type="project" value="InterPro"/>
</dbReference>
<sequence>MSLRQQQSATVPGAPTGEVDRPDATGTFESTDPATGAVVQVFPVHDAAAVRETVGRAHAAAATWAALGFAERRLRLAAYRGHLARRMPELADLVHRENGKPHADAVLEITLAVDHLAWAGAHAERTLGRRRVRSGALAANHAAYLEYQPLGVVGVIGPWNYPVFTPMGSIAYALAAGNAVVFKPSEFTPAVGAWLVAAWRAAVPDVADVLQVVTGFGETGAELCRAGVGKLAFTGSSATGRKVMATCAETLTPVLMECGGKDAMIVDDDADVSAAADAAVWGAMSNAGQTCIGIERVYATSAVHDRFVAEVTRRTAALRPGSDDGASYGPMTMASQTDIVRRHVDDALATGGRAVTGGTVDGGLIAPTVLLDVPESSAAVREETFGPTLTITEVADAEEGLRRANDSTMGLGGSVFSGSADRAMDLARRMRSGMTSINSVLTFASVPALPFGGVGESGFGRIHGEDGLREFTRAKAITRQRVGLPVDLMSFDRPAGAARALAGVVRLVHGRHR</sequence>
<evidence type="ECO:0000259" key="8">
    <source>
        <dbReference type="Pfam" id="PF00171"/>
    </source>
</evidence>
<feature type="domain" description="Aldehyde dehydrogenase" evidence="8">
    <location>
        <begin position="25"/>
        <end position="477"/>
    </location>
</feature>
<dbReference type="SUPFAM" id="SSF53720">
    <property type="entry name" value="ALDH-like"/>
    <property type="match status" value="1"/>
</dbReference>
<organism evidence="10 11">
    <name type="scientific">Modestobacter marinus</name>
    <dbReference type="NCBI Taxonomy" id="477641"/>
    <lineage>
        <taxon>Bacteria</taxon>
        <taxon>Bacillati</taxon>
        <taxon>Actinomycetota</taxon>
        <taxon>Actinomycetes</taxon>
        <taxon>Geodermatophilales</taxon>
        <taxon>Geodermatophilaceae</taxon>
        <taxon>Modestobacter</taxon>
    </lineage>
</organism>
<reference evidence="9" key="4">
    <citation type="submission" date="2024-05" db="EMBL/GenBank/DDBJ databases">
        <authorList>
            <person name="Sun Q."/>
            <person name="Zhou Y."/>
        </authorList>
    </citation>
    <scope>NUCLEOTIDE SEQUENCE</scope>
    <source>
        <strain evidence="9">CGMCC 4.5581</strain>
    </source>
</reference>
<dbReference type="Proteomes" id="UP000552836">
    <property type="component" value="Unassembled WGS sequence"/>
</dbReference>
<evidence type="ECO:0000256" key="4">
    <source>
        <dbReference type="PIRSR" id="PIRSR036492-1"/>
    </source>
</evidence>
<accession>A0A846LRI7</accession>
<feature type="active site" evidence="4 5">
    <location>
        <position position="257"/>
    </location>
</feature>
<evidence type="ECO:0000313" key="9">
    <source>
        <dbReference type="EMBL" id="GGL79795.1"/>
    </source>
</evidence>
<name>A0A846LRI7_9ACTN</name>
<reference evidence="12" key="2">
    <citation type="journal article" date="2019" name="Int. J. Syst. Evol. Microbiol.">
        <title>The Global Catalogue of Microorganisms (GCM) 10K type strain sequencing project: providing services to taxonomists for standard genome sequencing and annotation.</title>
        <authorList>
            <consortium name="The Broad Institute Genomics Platform"/>
            <consortium name="The Broad Institute Genome Sequencing Center for Infectious Disease"/>
            <person name="Wu L."/>
            <person name="Ma J."/>
        </authorList>
    </citation>
    <scope>NUCLEOTIDE SEQUENCE [LARGE SCALE GENOMIC DNA]</scope>
    <source>
        <strain evidence="12">CGMCC 4.5581</strain>
    </source>
</reference>
<comment type="caution">
    <text evidence="10">The sequence shown here is derived from an EMBL/GenBank/DDBJ whole genome shotgun (WGS) entry which is preliminary data.</text>
</comment>
<dbReference type="Proteomes" id="UP000648663">
    <property type="component" value="Unassembled WGS sequence"/>
</dbReference>
<dbReference type="Gene3D" id="3.40.605.10">
    <property type="entry name" value="Aldehyde Dehydrogenase, Chain A, domain 1"/>
    <property type="match status" value="1"/>
</dbReference>
<reference evidence="9" key="1">
    <citation type="journal article" date="2014" name="Int. J. Syst. Evol. Microbiol.">
        <title>Complete genome of a new Firmicutes species belonging to the dominant human colonic microbiota ('Ruminococcus bicirculans') reveals two chromosomes and a selective capacity to utilize plant glucans.</title>
        <authorList>
            <consortium name="NISC Comparative Sequencing Program"/>
            <person name="Wegmann U."/>
            <person name="Louis P."/>
            <person name="Goesmann A."/>
            <person name="Henrissat B."/>
            <person name="Duncan S.H."/>
            <person name="Flint H.J."/>
        </authorList>
    </citation>
    <scope>NUCLEOTIDE SEQUENCE</scope>
    <source>
        <strain evidence="9">CGMCC 4.5581</strain>
    </source>
</reference>
<dbReference type="RefSeq" id="WP_166755422.1">
    <property type="nucleotide sequence ID" value="NZ_BAABJU010000005.1"/>
</dbReference>
<dbReference type="InterPro" id="IPR016163">
    <property type="entry name" value="Ald_DH_C"/>
</dbReference>
<dbReference type="Gene3D" id="3.40.309.10">
    <property type="entry name" value="Aldehyde Dehydrogenase, Chain A, domain 2"/>
    <property type="match status" value="1"/>
</dbReference>
<feature type="compositionally biased region" description="Polar residues" evidence="7">
    <location>
        <begin position="1"/>
        <end position="10"/>
    </location>
</feature>
<dbReference type="Pfam" id="PF00171">
    <property type="entry name" value="Aldedh"/>
    <property type="match status" value="1"/>
</dbReference>
<dbReference type="AlphaFoldDB" id="A0A846LRI7"/>
<evidence type="ECO:0000256" key="2">
    <source>
        <dbReference type="ARBA" id="ARBA00023002"/>
    </source>
</evidence>
<feature type="region of interest" description="Disordered" evidence="7">
    <location>
        <begin position="1"/>
        <end position="32"/>
    </location>
</feature>
<keyword evidence="12" id="KW-1185">Reference proteome</keyword>
<gene>
    <name evidence="10" type="ORF">FB380_002611</name>
    <name evidence="9" type="ORF">GCM10011589_40050</name>
</gene>
<evidence type="ECO:0000313" key="10">
    <source>
        <dbReference type="EMBL" id="NIH68165.1"/>
    </source>
</evidence>
<dbReference type="CDD" id="cd07099">
    <property type="entry name" value="ALDH_DDALDH"/>
    <property type="match status" value="1"/>
</dbReference>
<evidence type="ECO:0000256" key="7">
    <source>
        <dbReference type="SAM" id="MobiDB-lite"/>
    </source>
</evidence>
<dbReference type="EMBL" id="BMMI01000008">
    <property type="protein sequence ID" value="GGL79795.1"/>
    <property type="molecule type" value="Genomic_DNA"/>
</dbReference>
<dbReference type="PANTHER" id="PTHR11699">
    <property type="entry name" value="ALDEHYDE DEHYDROGENASE-RELATED"/>
    <property type="match status" value="1"/>
</dbReference>
<evidence type="ECO:0000313" key="12">
    <source>
        <dbReference type="Proteomes" id="UP000648663"/>
    </source>
</evidence>
<protein>
    <recommendedName>
        <fullName evidence="3">Aldehyde dehydrogenase</fullName>
    </recommendedName>
</protein>